<dbReference type="GO" id="GO:0005525">
    <property type="term" value="F:GTP binding"/>
    <property type="evidence" value="ECO:0007669"/>
    <property type="project" value="UniProtKB-UniRule"/>
</dbReference>
<dbReference type="InterPro" id="IPR035647">
    <property type="entry name" value="EFG_III/V"/>
</dbReference>
<dbReference type="Gene3D" id="2.40.50.250">
    <property type="entry name" value="bipa protein"/>
    <property type="match status" value="1"/>
</dbReference>
<gene>
    <name evidence="4" type="primary">typA</name>
    <name evidence="2" type="synonym">bipA</name>
    <name evidence="4" type="ORF">DB44_DK00250</name>
</gene>
<dbReference type="Gene3D" id="3.30.70.240">
    <property type="match status" value="1"/>
</dbReference>
<dbReference type="EMBL" id="JSAN01000083">
    <property type="protein sequence ID" value="KIC71498.1"/>
    <property type="molecule type" value="Genomic_DNA"/>
</dbReference>
<evidence type="ECO:0000259" key="3">
    <source>
        <dbReference type="PROSITE" id="PS51722"/>
    </source>
</evidence>
<evidence type="ECO:0000313" key="4">
    <source>
        <dbReference type="EMBL" id="KIC71498.1"/>
    </source>
</evidence>
<comment type="subcellular location">
    <subcellularLocation>
        <location evidence="2">Cytoplasm</location>
    </subcellularLocation>
    <text evidence="2">Binds to ribosomes.</text>
</comment>
<evidence type="ECO:0000256" key="1">
    <source>
        <dbReference type="ARBA" id="ARBA00023134"/>
    </source>
</evidence>
<dbReference type="GO" id="GO:0043022">
    <property type="term" value="F:ribosome binding"/>
    <property type="evidence" value="ECO:0007669"/>
    <property type="project" value="UniProtKB-UniRule"/>
</dbReference>
<dbReference type="InterPro" id="IPR000640">
    <property type="entry name" value="EFG_V-like"/>
</dbReference>
<dbReference type="HAMAP" id="MF_00849">
    <property type="entry name" value="BipA"/>
    <property type="match status" value="1"/>
</dbReference>
<dbReference type="Pfam" id="PF03144">
    <property type="entry name" value="GTP_EFTU_D2"/>
    <property type="match status" value="1"/>
</dbReference>
<dbReference type="Pfam" id="PF21018">
    <property type="entry name" value="BipA_C"/>
    <property type="match status" value="1"/>
</dbReference>
<proteinExistence type="inferred from homology"/>
<dbReference type="FunFam" id="2.40.50.250:FF:000001">
    <property type="entry name" value="GTP-binding protein TypA"/>
    <property type="match status" value="1"/>
</dbReference>
<dbReference type="CDD" id="cd03691">
    <property type="entry name" value="BipA_TypA_II"/>
    <property type="match status" value="1"/>
</dbReference>
<protein>
    <recommendedName>
        <fullName evidence="2">Large ribosomal subunit assembly factor BipA</fullName>
        <ecNumber evidence="2">3.6.5.-</ecNumber>
    </recommendedName>
    <alternativeName>
        <fullName evidence="2">GTP-binding protein BipA</fullName>
    </alternativeName>
</protein>
<dbReference type="CDD" id="cd01891">
    <property type="entry name" value="TypA_BipA"/>
    <property type="match status" value="1"/>
</dbReference>
<comment type="caution">
    <text evidence="4">The sequence shown here is derived from an EMBL/GenBank/DDBJ whole genome shotgun (WGS) entry which is preliminary data.</text>
</comment>
<dbReference type="PANTHER" id="PTHR42908:SF8">
    <property type="entry name" value="TR-TYPE G DOMAIN-CONTAINING PROTEIN"/>
    <property type="match status" value="1"/>
</dbReference>
<dbReference type="InterPro" id="IPR047041">
    <property type="entry name" value="BipA_GTP-bd_dom"/>
</dbReference>
<keyword evidence="2" id="KW-0699">rRNA-binding</keyword>
<dbReference type="PROSITE" id="PS00301">
    <property type="entry name" value="G_TR_1"/>
    <property type="match status" value="1"/>
</dbReference>
<dbReference type="GO" id="GO:0019843">
    <property type="term" value="F:rRNA binding"/>
    <property type="evidence" value="ECO:0007669"/>
    <property type="project" value="UniProtKB-KW"/>
</dbReference>
<keyword evidence="2" id="KW-0547">Nucleotide-binding</keyword>
<dbReference type="FunFam" id="3.40.50.300:FF:000055">
    <property type="entry name" value="GTP-binding protein TypA"/>
    <property type="match status" value="1"/>
</dbReference>
<keyword evidence="2" id="KW-0694">RNA-binding</keyword>
<dbReference type="InterPro" id="IPR035651">
    <property type="entry name" value="BipA_V"/>
</dbReference>
<dbReference type="GO" id="GO:0000049">
    <property type="term" value="F:tRNA binding"/>
    <property type="evidence" value="ECO:0007669"/>
    <property type="project" value="UniProtKB-KW"/>
</dbReference>
<feature type="domain" description="Tr-type G" evidence="3">
    <location>
        <begin position="5"/>
        <end position="200"/>
    </location>
</feature>
<dbReference type="InterPro" id="IPR031157">
    <property type="entry name" value="G_TR_CS"/>
</dbReference>
<dbReference type="SUPFAM" id="SSF50447">
    <property type="entry name" value="Translation proteins"/>
    <property type="match status" value="1"/>
</dbReference>
<dbReference type="InterPro" id="IPR004161">
    <property type="entry name" value="EFTu-like_2"/>
</dbReference>
<dbReference type="Pfam" id="PF00009">
    <property type="entry name" value="GTP_EFTU"/>
    <property type="match status" value="1"/>
</dbReference>
<evidence type="ECO:0000313" key="5">
    <source>
        <dbReference type="Proteomes" id="UP000031465"/>
    </source>
</evidence>
<feature type="binding site" evidence="2">
    <location>
        <begin position="130"/>
        <end position="133"/>
    </location>
    <ligand>
        <name>GTP</name>
        <dbReference type="ChEBI" id="CHEBI:37565"/>
    </ligand>
</feature>
<dbReference type="GO" id="GO:0005829">
    <property type="term" value="C:cytosol"/>
    <property type="evidence" value="ECO:0007669"/>
    <property type="project" value="TreeGrafter"/>
</dbReference>
<dbReference type="NCBIfam" id="TIGR01394">
    <property type="entry name" value="TypA_BipA"/>
    <property type="match status" value="1"/>
</dbReference>
<dbReference type="InterPro" id="IPR006298">
    <property type="entry name" value="BipA"/>
</dbReference>
<evidence type="ECO:0000256" key="2">
    <source>
        <dbReference type="HAMAP-Rule" id="MF_00849"/>
    </source>
</evidence>
<dbReference type="Gene3D" id="3.40.50.300">
    <property type="entry name" value="P-loop containing nucleotide triphosphate hydrolases"/>
    <property type="match status" value="1"/>
</dbReference>
<dbReference type="SUPFAM" id="SSF54980">
    <property type="entry name" value="EF-G C-terminal domain-like"/>
    <property type="match status" value="2"/>
</dbReference>
<comment type="function">
    <text evidence="2">A 50S ribosomal subunit assembly protein with GTPase activity, required for 50S subunit assembly at low temperatures, may also play a role in translation. Binds GTP and analogs. Binds the 70S ribosome between the 30S and 50S subunits, in a similar position as ribosome-bound EF-G; it contacts a number of ribosomal proteins, both rRNAs and the A-site tRNA.</text>
</comment>
<keyword evidence="2" id="KW-0378">Hydrolase</keyword>
<keyword evidence="2" id="KW-0963">Cytoplasm</keyword>
<reference evidence="4 5" key="1">
    <citation type="journal article" date="2014" name="Mol. Biol. Evol.">
        <title>Massive expansion of Ubiquitination-related gene families within the Chlamydiae.</title>
        <authorList>
            <person name="Domman D."/>
            <person name="Collingro A."/>
            <person name="Lagkouvardos I."/>
            <person name="Gehre L."/>
            <person name="Weinmaier T."/>
            <person name="Rattei T."/>
            <person name="Subtil A."/>
            <person name="Horn M."/>
        </authorList>
    </citation>
    <scope>NUCLEOTIDE SEQUENCE [LARGE SCALE GENOMIC DNA]</scope>
    <source>
        <strain evidence="4 5">EI2</strain>
    </source>
</reference>
<dbReference type="SUPFAM" id="SSF52540">
    <property type="entry name" value="P-loop containing nucleoside triphosphate hydrolases"/>
    <property type="match status" value="1"/>
</dbReference>
<dbReference type="Gene3D" id="3.30.70.870">
    <property type="entry name" value="Elongation Factor G (Translational Gtpase), domain 3"/>
    <property type="match status" value="1"/>
</dbReference>
<dbReference type="RefSeq" id="WP_039359071.1">
    <property type="nucleotide sequence ID" value="NZ_JSAN01000083.1"/>
</dbReference>
<sequence>MYSPEKIRNIAIIAHIDHGKTTLLDALLKQSKIFRDNQQVRERVMDSYDQEQERGITIFAKHTSVYFDDFKINIIDTPGHADFSGEVERILGMVDSVLLLVDAQEGPMPQTRFVLSKSLKMGIKPIVVLNKIDRPHANPDRVLDLTFDLFSELGATDEQLDFRYCYASGLSGFAMHHMHDIHKDMRPLFELITYAVQQPKGSLENPFLMHVSTITYDDYVGRQACGKILEGTVKKGQQLIHIDENGVETKCTITRIEGHLGIEKVEMEEAGVGDIVILSGIPEVTIGDTICDPKKIVRLPRIKLDEPTVSVDMTVNNSPFVGRSGKHVTMNKIRDRLEKEKRANISLRIEDESGDQDKITVSGRGELHLAVLVEAMRREQYEFSISKPRVIIKEVNGEKYEPIERVHIEVPQDYSGTVIEELSRRKGELQLLDTDENGITAIDFLIPTRGLMGYRNDFLTATRGLGILTSVFENFSPWKGTIPGRTRGVLLSNGPGKTSGYACFNLQDRGVMFVAPGDEVYEGMVVGENSRDNDLVVNVTKGKQLTNVRASGSDENIILIPARRFTLEQAIDYIQDDELIEVTPDSIRMRKRHLLENDRKRAGGKA</sequence>
<keyword evidence="2" id="KW-0820">tRNA-binding</keyword>
<dbReference type="Pfam" id="PF00679">
    <property type="entry name" value="EFG_C"/>
    <property type="match status" value="1"/>
</dbReference>
<dbReference type="InterPro" id="IPR000795">
    <property type="entry name" value="T_Tr_GTP-bd_dom"/>
</dbReference>
<dbReference type="Gene3D" id="2.40.30.10">
    <property type="entry name" value="Translation factors"/>
    <property type="match status" value="1"/>
</dbReference>
<dbReference type="InterPro" id="IPR027417">
    <property type="entry name" value="P-loop_NTPase"/>
</dbReference>
<dbReference type="PROSITE" id="PS51722">
    <property type="entry name" value="G_TR_2"/>
    <property type="match status" value="1"/>
</dbReference>
<dbReference type="GO" id="GO:1990904">
    <property type="term" value="C:ribonucleoprotein complex"/>
    <property type="evidence" value="ECO:0007669"/>
    <property type="project" value="TreeGrafter"/>
</dbReference>
<organism evidence="4 5">
    <name type="scientific">Candidatus Protochlamydia amoebophila</name>
    <dbReference type="NCBI Taxonomy" id="362787"/>
    <lineage>
        <taxon>Bacteria</taxon>
        <taxon>Pseudomonadati</taxon>
        <taxon>Chlamydiota</taxon>
        <taxon>Chlamydiia</taxon>
        <taxon>Parachlamydiales</taxon>
        <taxon>Parachlamydiaceae</taxon>
        <taxon>Candidatus Protochlamydia</taxon>
    </lineage>
</organism>
<keyword evidence="2" id="KW-0690">Ribosome biogenesis</keyword>
<dbReference type="FunFam" id="3.30.70.870:FF:000003">
    <property type="entry name" value="GTP-binding protein TypA"/>
    <property type="match status" value="1"/>
</dbReference>
<feature type="binding site" evidence="2">
    <location>
        <begin position="17"/>
        <end position="22"/>
    </location>
    <ligand>
        <name>GTP</name>
        <dbReference type="ChEBI" id="CHEBI:37565"/>
    </ligand>
</feature>
<dbReference type="SMART" id="SM00838">
    <property type="entry name" value="EFG_C"/>
    <property type="match status" value="1"/>
</dbReference>
<name>A0A0C1H9F1_9BACT</name>
<dbReference type="GO" id="GO:0000027">
    <property type="term" value="P:ribosomal large subunit assembly"/>
    <property type="evidence" value="ECO:0007669"/>
    <property type="project" value="UniProtKB-UniRule"/>
</dbReference>
<dbReference type="GO" id="GO:0003924">
    <property type="term" value="F:GTPase activity"/>
    <property type="evidence" value="ECO:0007669"/>
    <property type="project" value="UniProtKB-UniRule"/>
</dbReference>
<dbReference type="PRINTS" id="PR00315">
    <property type="entry name" value="ELONGATNFCT"/>
</dbReference>
<dbReference type="InterPro" id="IPR048876">
    <property type="entry name" value="BipA_C"/>
</dbReference>
<comment type="catalytic activity">
    <reaction evidence="2">
        <text>GTP + H2O = GDP + phosphate + H(+)</text>
        <dbReference type="Rhea" id="RHEA:19669"/>
        <dbReference type="ChEBI" id="CHEBI:15377"/>
        <dbReference type="ChEBI" id="CHEBI:15378"/>
        <dbReference type="ChEBI" id="CHEBI:37565"/>
        <dbReference type="ChEBI" id="CHEBI:43474"/>
        <dbReference type="ChEBI" id="CHEBI:58189"/>
    </reaction>
</comment>
<dbReference type="CDD" id="cd03710">
    <property type="entry name" value="BipA_TypA_C"/>
    <property type="match status" value="1"/>
</dbReference>
<comment type="similarity">
    <text evidence="2">Belongs to the TRAFAC class translation factor GTPase superfamily. Classic translation factor GTPase family. BipA subfamily.</text>
</comment>
<dbReference type="InterPro" id="IPR042116">
    <property type="entry name" value="TypA/BipA_C"/>
</dbReference>
<comment type="subunit">
    <text evidence="2">Monomer.</text>
</comment>
<accession>A0A0C1H9F1</accession>
<dbReference type="AlphaFoldDB" id="A0A0C1H9F1"/>
<keyword evidence="1 2" id="KW-0342">GTP-binding</keyword>
<dbReference type="Proteomes" id="UP000031465">
    <property type="component" value="Unassembled WGS sequence"/>
</dbReference>
<dbReference type="InterPro" id="IPR005225">
    <property type="entry name" value="Small_GTP-bd"/>
</dbReference>
<dbReference type="EC" id="3.6.5.-" evidence="2"/>
<dbReference type="InterPro" id="IPR009000">
    <property type="entry name" value="Transl_B-barrel_sf"/>
</dbReference>
<dbReference type="PATRIC" id="fig|362787.3.peg.1403"/>
<dbReference type="PANTHER" id="PTHR42908">
    <property type="entry name" value="TRANSLATION ELONGATION FACTOR-RELATED"/>
    <property type="match status" value="1"/>
</dbReference>
<dbReference type="FunFam" id="3.30.70.240:FF:000002">
    <property type="entry name" value="GTP-binding protein TypA"/>
    <property type="match status" value="1"/>
</dbReference>
<dbReference type="NCBIfam" id="TIGR00231">
    <property type="entry name" value="small_GTP"/>
    <property type="match status" value="1"/>
</dbReference>
<dbReference type="InterPro" id="IPR047042">
    <property type="entry name" value="BipA_II"/>
</dbReference>